<reference evidence="2" key="1">
    <citation type="journal article" date="2012" name="Proc. Natl. Acad. Sci. U.S.A.">
        <title>Antigenic diversity is generated by distinct evolutionary mechanisms in African trypanosome species.</title>
        <authorList>
            <person name="Jackson A.P."/>
            <person name="Berry A."/>
            <person name="Aslett M."/>
            <person name="Allison H.C."/>
            <person name="Burton P."/>
            <person name="Vavrova-Anderson J."/>
            <person name="Brown R."/>
            <person name="Browne H."/>
            <person name="Corton N."/>
            <person name="Hauser H."/>
            <person name="Gamble J."/>
            <person name="Gilderthorp R."/>
            <person name="Marcello L."/>
            <person name="McQuillan J."/>
            <person name="Otto T.D."/>
            <person name="Quail M.A."/>
            <person name="Sanders M.J."/>
            <person name="van Tonder A."/>
            <person name="Ginger M.L."/>
            <person name="Field M.C."/>
            <person name="Barry J.D."/>
            <person name="Hertz-Fowler C."/>
            <person name="Berriman M."/>
        </authorList>
    </citation>
    <scope>NUCLEOTIDE SEQUENCE</scope>
    <source>
        <strain evidence="2">IL3000</strain>
    </source>
</reference>
<dbReference type="VEuPathDB" id="TriTrypDB:TcIL3000.11.9230"/>
<accession>G0V1E4</accession>
<dbReference type="PANTHER" id="PTHR21574">
    <property type="entry name" value="CENTROSOMAL PROTEIN OF 120 KDA"/>
    <property type="match status" value="1"/>
</dbReference>
<dbReference type="GO" id="GO:0010564">
    <property type="term" value="P:regulation of cell cycle process"/>
    <property type="evidence" value="ECO:0007669"/>
    <property type="project" value="TreeGrafter"/>
</dbReference>
<dbReference type="PANTHER" id="PTHR21574:SF0">
    <property type="entry name" value="CENTROSOMAL PROTEIN OF 120 KDA"/>
    <property type="match status" value="1"/>
</dbReference>
<dbReference type="AlphaFoldDB" id="G0V1E4"/>
<keyword evidence="1" id="KW-0175">Coiled coil</keyword>
<evidence type="ECO:0000256" key="1">
    <source>
        <dbReference type="SAM" id="Coils"/>
    </source>
</evidence>
<feature type="coiled-coil region" evidence="1">
    <location>
        <begin position="32"/>
        <end position="265"/>
    </location>
</feature>
<protein>
    <submittedName>
        <fullName evidence="2">Uncharacterized protein TCIL3000_11_9230</fullName>
    </submittedName>
</protein>
<dbReference type="EMBL" id="HE575324">
    <property type="protein sequence ID" value="CCC95465.1"/>
    <property type="molecule type" value="Genomic_DNA"/>
</dbReference>
<dbReference type="GO" id="GO:0005815">
    <property type="term" value="C:microtubule organizing center"/>
    <property type="evidence" value="ECO:0007669"/>
    <property type="project" value="TreeGrafter"/>
</dbReference>
<dbReference type="InterPro" id="IPR039893">
    <property type="entry name" value="CEP120-like"/>
</dbReference>
<proteinExistence type="predicted"/>
<sequence>MEEDAYVAAAAFRGTEEYAAAFDIEVWKAQQRARLRNEISEEKARLQRAVAEEVRKKEAQRISELDSLQQELQQLARRLQLREEALQKRISQFEVREAIFEDRRVKVAEQHEQHLLSLETRTRRQREEASAQVDVLRSQLVERDRAIALLEERLAASEAEYDKLQRCMSRIAADEEDKSRVSALEEQLSAANSAMDKLQLSLKERDTELAFVSRERDELKRSCELYKDQLHEIAKRYSQLQQQCYRQERRELQKERSHIEDIRKQQVIAGRHMGVRSTNVHRYDLLSSLVAEQIASRKSKNTLPTGCDDSGCQTLLRELKSDVVKAAQLLEPNGKRKGSKNKRRDIVCAEVPPAKVDVVVPCDGGACHGVCSETRPEAVGPLAELSGDDAGATADTTVSSLSHRDSADHRVSASPVSCAPPERYMEQEDLGDLSSMYCYADVEPWLSDGDDNHNKYAKEAHREYGLSDLPPLAPATAPGMNFGGAGDDVQHRPMLENFAELSGVAPLASSRDSTRKELVAFVEKLRDNRRKLLESGVYDEDSSVVKGMTEKIALYEDVLSQRF</sequence>
<evidence type="ECO:0000313" key="2">
    <source>
        <dbReference type="EMBL" id="CCC95465.1"/>
    </source>
</evidence>
<organism evidence="2">
    <name type="scientific">Trypanosoma congolense (strain IL3000)</name>
    <dbReference type="NCBI Taxonomy" id="1068625"/>
    <lineage>
        <taxon>Eukaryota</taxon>
        <taxon>Discoba</taxon>
        <taxon>Euglenozoa</taxon>
        <taxon>Kinetoplastea</taxon>
        <taxon>Metakinetoplastina</taxon>
        <taxon>Trypanosomatida</taxon>
        <taxon>Trypanosomatidae</taxon>
        <taxon>Trypanosoma</taxon>
        <taxon>Nannomonas</taxon>
    </lineage>
</organism>
<name>G0V1E4_TRYCI</name>
<gene>
    <name evidence="2" type="ORF">TCIL3000_11_9230</name>
</gene>